<dbReference type="Proteomes" id="UP000887013">
    <property type="component" value="Unassembled WGS sequence"/>
</dbReference>
<protein>
    <submittedName>
        <fullName evidence="2">Uncharacterized protein</fullName>
    </submittedName>
</protein>
<feature type="compositionally biased region" description="Polar residues" evidence="1">
    <location>
        <begin position="11"/>
        <end position="23"/>
    </location>
</feature>
<evidence type="ECO:0000313" key="2">
    <source>
        <dbReference type="EMBL" id="GFU40859.1"/>
    </source>
</evidence>
<sequence length="93" mass="10881">MEKKRIKILEHTSNSSQAAASWNEQKHGSSRQGTDPTYKTFASPLRPRSRTEKMSFYLPVWRIKNFLSTVNLKRKCDEKVSGQSNYVDIKLRY</sequence>
<feature type="region of interest" description="Disordered" evidence="1">
    <location>
        <begin position="1"/>
        <end position="46"/>
    </location>
</feature>
<comment type="caution">
    <text evidence="2">The sequence shown here is derived from an EMBL/GenBank/DDBJ whole genome shotgun (WGS) entry which is preliminary data.</text>
</comment>
<reference evidence="2" key="1">
    <citation type="submission" date="2020-08" db="EMBL/GenBank/DDBJ databases">
        <title>Multicomponent nature underlies the extraordinary mechanical properties of spider dragline silk.</title>
        <authorList>
            <person name="Kono N."/>
            <person name="Nakamura H."/>
            <person name="Mori M."/>
            <person name="Yoshida Y."/>
            <person name="Ohtoshi R."/>
            <person name="Malay A.D."/>
            <person name="Moran D.A.P."/>
            <person name="Tomita M."/>
            <person name="Numata K."/>
            <person name="Arakawa K."/>
        </authorList>
    </citation>
    <scope>NUCLEOTIDE SEQUENCE</scope>
</reference>
<accession>A0A8X6R0T1</accession>
<organism evidence="2 3">
    <name type="scientific">Nephila pilipes</name>
    <name type="common">Giant wood spider</name>
    <name type="synonym">Nephila maculata</name>
    <dbReference type="NCBI Taxonomy" id="299642"/>
    <lineage>
        <taxon>Eukaryota</taxon>
        <taxon>Metazoa</taxon>
        <taxon>Ecdysozoa</taxon>
        <taxon>Arthropoda</taxon>
        <taxon>Chelicerata</taxon>
        <taxon>Arachnida</taxon>
        <taxon>Araneae</taxon>
        <taxon>Araneomorphae</taxon>
        <taxon>Entelegynae</taxon>
        <taxon>Araneoidea</taxon>
        <taxon>Nephilidae</taxon>
        <taxon>Nephila</taxon>
    </lineage>
</organism>
<gene>
    <name evidence="2" type="ORF">NPIL_483681</name>
</gene>
<evidence type="ECO:0000256" key="1">
    <source>
        <dbReference type="SAM" id="MobiDB-lite"/>
    </source>
</evidence>
<keyword evidence="3" id="KW-1185">Reference proteome</keyword>
<name>A0A8X6R0T1_NEPPI</name>
<dbReference type="EMBL" id="BMAW01035729">
    <property type="protein sequence ID" value="GFU40859.1"/>
    <property type="molecule type" value="Genomic_DNA"/>
</dbReference>
<feature type="compositionally biased region" description="Basic and acidic residues" evidence="1">
    <location>
        <begin position="1"/>
        <end position="10"/>
    </location>
</feature>
<proteinExistence type="predicted"/>
<evidence type="ECO:0000313" key="3">
    <source>
        <dbReference type="Proteomes" id="UP000887013"/>
    </source>
</evidence>
<dbReference type="AlphaFoldDB" id="A0A8X6R0T1"/>